<keyword evidence="20" id="KW-1185">Reference proteome</keyword>
<dbReference type="InterPro" id="IPR036891">
    <property type="entry name" value="Signal_recog_part_SRP54_M_sf"/>
</dbReference>
<accession>A0A9P8M626</accession>
<dbReference type="Gene3D" id="1.20.120.140">
    <property type="entry name" value="Signal recognition particle SRP54, nucleotide-binding domain"/>
    <property type="match status" value="1"/>
</dbReference>
<evidence type="ECO:0000256" key="8">
    <source>
        <dbReference type="ARBA" id="ARBA00022884"/>
    </source>
</evidence>
<dbReference type="SUPFAM" id="SSF47446">
    <property type="entry name" value="Signal peptide-binding domain"/>
    <property type="match status" value="1"/>
</dbReference>
<comment type="subcellular location">
    <subcellularLocation>
        <location evidence="2">Cytoplasm</location>
    </subcellularLocation>
    <subcellularLocation>
        <location evidence="1">Endoplasmic reticulum</location>
    </subcellularLocation>
</comment>
<dbReference type="GO" id="GO:0006351">
    <property type="term" value="P:DNA-templated transcription"/>
    <property type="evidence" value="ECO:0007669"/>
    <property type="project" value="InterPro"/>
</dbReference>
<keyword evidence="12" id="KW-0687">Ribonucleoprotein</keyword>
<keyword evidence="7" id="KW-0256">Endoplasmic reticulum</keyword>
<dbReference type="InterPro" id="IPR027414">
    <property type="entry name" value="GH95_N_dom"/>
</dbReference>
<sequence length="2066" mass="225706">MEDSVTDVYVYLVEDYGYVCRYNREIKKRGRLPASTSVKFQSESQRPVPPTGTRDDGRASQSSPPLASPAGESAVADRQSLSLSSQADQRGGSPASNIPPIVDGRLVSHAESVISHGNESPERRRRVSTSMSVTSLIQPGSHKNATSESRAFRPRAGSLSAAFLDNHVADSEALISDDSVGYPSPANLGRPHEYRRTQDHRDSFRSAASNGDSTRESFSTATVPNSLSPDLLQKAPTEDCCYRFLDPVLPYIRNILPASVACELLDIFLTDPGSSLFRGASPYILTRIFRKKSILHPTNPRYTTPALLATILWCVAQTADVMLLHVPGTRAKVVNDLYDLAISLVSERDPDRWRRIHGGLRAEKEVPIPGWTNSASVPTTTAANEPAGGVDDVLTFILLSIAVSGGDFKSDCYKWWSKALRLTLSLQLNREDERCPASVSPCANPLCSCHRDRSDATFAEFERREERRRVFWLLYSLDRHLSLSFNTVLSMPDSYSPLPERIWENLDAIPPRELPTRVMGPPVLATGTGYLEYFLPLMAILGDIIEIHHRRRHPRLGQQDDAYSISVVQHLLTDYEFSLGALGRDAAILPASTAFQIPGQGGRDLLSGMPAPGFKMSSSSSYQADQSKVRLVMAYSTHILHVLHVLLHGKWDAISMLDGGDDWITSEHFTECASHAISASQSVSTILTIDPELTFMSYLFGIYLLQGSFILLLFADRMPQLGPNESVEQACENIIRAHEIKTSRTGNAAFTSQPPVMMHWIKLNTIAVAFLQATALGSARSLWSTQPATYAPRSSDETILKTAYPVGNGKLGAMPFGPPGSEKLALNVDSLWSGGPFESSTYTGGNPPSSKAGALPGIRDFIFKRGSGNVTALYGSGDHYGSYRALGNISIAIGHGTSYTDYNRTLDLDRGLYITTYVVDSVKYTTNLFCSYPAKACFFNIASTSTVPKTTVKFEDLLVDTILAKSSCSNEFARLSGTTRAGPPAGMRYEARAKGGDGATTSCSNDGTLTITPSGGSNSLTIVFSANTNYDQKKGNAQNNYSFKGEDPGPGVEAAVLKAAKTNYEDMLSQHVSDYTELFGTFALNLPDPNGSVKKDTASIISQYSVDGKGDPFVEGLLFDYARYLLIASSRDNSLPANLQGRWAEQLSPAWSADYHANINLQMNYWAADQTGLTKTQPALWNYMQDTWVPRGIETAKLLYNASGWVTHSEMNIFGHTAMKDDATWGNYPASAAWMMQHVWDNFEYSRDVSWLKTQGYPLLKGVAQFWLSQLQHDAFFRDGTLVVNPCNSPEHGPTTFGCAHFQQAIHQVFEAVLASGEFVSETDTVFKRDVASKLASLDKGLHFTTWGGIKEWKVPDSYGFDTKNTHRHLSHLVGWYPGYSISSFQGGYTNSTIQKAVAETLSSRGPGNAADANSGWEKVWRAACWARLNNTAEAYYELRYAIDMNFASNGLSMYNALSAPFQIDANFGLAGAMLSMLVVDMPQKHGETGDRTVVLGPAIPAAWGEAHQNAPPPHQRPTQQCQLPLGSTLPQPQLRARTSDLDTLAAMVLQDLGRRINAAVTNLTRDQNLDEKAFDNMLKEICAALLEADVNVKLVMQLRKSIKSTVNFKDLPPAVNKKRLIQKAVFDELVQLVDPHAEPFKPKKGKPNVIMFVGLQGAGKTTTCTKLARHYQTRGFRACLVCADTFRAGAFDQLKQNATKAKIPYYGSLTETDPAAVARAGVDQFKKEKFDVIIVDTSGRHRQESALFQEMIDIQTAIRPDETIMVLDASIGQQAESQAKAFKEAADFGAIIITKTDGHAHGGGAISAVAATHTPIVFIGTGEHMLDLERFAPQQFVQKLLGMGDMAGLVEHVQSLNLNQKDTIKHIQEGIFTVRDLRDQLSNIMKMGPLSKMAGMIPGMSNMMQGMDDEEGSAKLKRMIYICDSMTDKELDSDGKILIEQPTRMTRIARGSGTSVREVEDLLTQQRMMAGMAKKMGGNMRNMQRAQQAMGGGNKAQQMAAMQKRLQSMGGAGGAGGMPDMGSLMKMLGGGGGMPGGMDMQAMMRQMGMGGGMPGMPGGSGRGRR</sequence>
<dbReference type="GO" id="GO:0005786">
    <property type="term" value="C:signal recognition particle, endoplasmic reticulum targeting"/>
    <property type="evidence" value="ECO:0007669"/>
    <property type="project" value="UniProtKB-KW"/>
</dbReference>
<evidence type="ECO:0000256" key="11">
    <source>
        <dbReference type="ARBA" id="ARBA00023242"/>
    </source>
</evidence>
<dbReference type="GO" id="GO:0005525">
    <property type="term" value="F:GTP binding"/>
    <property type="evidence" value="ECO:0007669"/>
    <property type="project" value="UniProtKB-KW"/>
</dbReference>
<comment type="caution">
    <text evidence="19">The sequence shown here is derived from an EMBL/GenBank/DDBJ whole genome shotgun (WGS) entry which is preliminary data.</text>
</comment>
<dbReference type="PROSITE" id="PS00300">
    <property type="entry name" value="SRP54"/>
    <property type="match status" value="1"/>
</dbReference>
<dbReference type="Proteomes" id="UP000764110">
    <property type="component" value="Unassembled WGS sequence"/>
</dbReference>
<dbReference type="Pfam" id="PF00448">
    <property type="entry name" value="SRP54"/>
    <property type="match status" value="1"/>
</dbReference>
<dbReference type="CDD" id="cd12148">
    <property type="entry name" value="fungal_TF_MHR"/>
    <property type="match status" value="1"/>
</dbReference>
<dbReference type="InterPro" id="IPR007219">
    <property type="entry name" value="XnlR_reg_dom"/>
</dbReference>
<feature type="compositionally biased region" description="Polar residues" evidence="17">
    <location>
        <begin position="79"/>
        <end position="88"/>
    </location>
</feature>
<dbReference type="FunFam" id="1.10.260.30:FF:000003">
    <property type="entry name" value="Signal recognition particle 54 kDa protein"/>
    <property type="match status" value="1"/>
</dbReference>
<dbReference type="GO" id="GO:0005829">
    <property type="term" value="C:cytosol"/>
    <property type="evidence" value="ECO:0007669"/>
    <property type="project" value="TreeGrafter"/>
</dbReference>
<dbReference type="SMART" id="SM00906">
    <property type="entry name" value="Fungal_trans"/>
    <property type="match status" value="1"/>
</dbReference>
<dbReference type="PANTHER" id="PTHR11564:SF5">
    <property type="entry name" value="SIGNAL RECOGNITION PARTICLE SUBUNIT SRP54"/>
    <property type="match status" value="1"/>
</dbReference>
<dbReference type="GO" id="GO:0005975">
    <property type="term" value="P:carbohydrate metabolic process"/>
    <property type="evidence" value="ECO:0007669"/>
    <property type="project" value="InterPro"/>
</dbReference>
<dbReference type="GO" id="GO:0003677">
    <property type="term" value="F:DNA binding"/>
    <property type="evidence" value="ECO:0007669"/>
    <property type="project" value="InterPro"/>
</dbReference>
<dbReference type="NCBIfam" id="TIGR01425">
    <property type="entry name" value="SRP54_euk"/>
    <property type="match status" value="1"/>
</dbReference>
<dbReference type="InterPro" id="IPR022941">
    <property type="entry name" value="SRP54"/>
</dbReference>
<name>A0A9P8M626_9HYPO</name>
<dbReference type="InterPro" id="IPR054363">
    <property type="entry name" value="GH95_cat"/>
</dbReference>
<dbReference type="Gene3D" id="1.10.260.30">
    <property type="entry name" value="Signal recognition particle, SRP54 subunit, M-domain"/>
    <property type="match status" value="1"/>
</dbReference>
<evidence type="ECO:0000256" key="14">
    <source>
        <dbReference type="ARBA" id="ARBA00034905"/>
    </source>
</evidence>
<evidence type="ECO:0000256" key="1">
    <source>
        <dbReference type="ARBA" id="ARBA00004240"/>
    </source>
</evidence>
<evidence type="ECO:0000256" key="10">
    <source>
        <dbReference type="ARBA" id="ARBA00023135"/>
    </source>
</evidence>
<evidence type="ECO:0000256" key="9">
    <source>
        <dbReference type="ARBA" id="ARBA00023134"/>
    </source>
</evidence>
<dbReference type="SMART" id="SM00963">
    <property type="entry name" value="SRP54_N"/>
    <property type="match status" value="1"/>
</dbReference>
<keyword evidence="9" id="KW-0342">GTP-binding</keyword>
<evidence type="ECO:0000259" key="18">
    <source>
        <dbReference type="PROSITE" id="PS00300"/>
    </source>
</evidence>
<feature type="compositionally biased region" description="Basic and acidic residues" evidence="17">
    <location>
        <begin position="190"/>
        <end position="204"/>
    </location>
</feature>
<dbReference type="EMBL" id="JACEFI010000015">
    <property type="protein sequence ID" value="KAH0594750.1"/>
    <property type="molecule type" value="Genomic_DNA"/>
</dbReference>
<dbReference type="GO" id="GO:0005783">
    <property type="term" value="C:endoplasmic reticulum"/>
    <property type="evidence" value="ECO:0007669"/>
    <property type="project" value="UniProtKB-SubCell"/>
</dbReference>
<dbReference type="InterPro" id="IPR013822">
    <property type="entry name" value="Signal_recog_particl_SRP54_hlx"/>
</dbReference>
<keyword evidence="5" id="KW-0547">Nucleotide-binding</keyword>
<dbReference type="SUPFAM" id="SSF52540">
    <property type="entry name" value="P-loop containing nucleoside triphosphate hydrolases"/>
    <property type="match status" value="1"/>
</dbReference>
<evidence type="ECO:0000256" key="13">
    <source>
        <dbReference type="ARBA" id="ARBA00034832"/>
    </source>
</evidence>
<dbReference type="GO" id="GO:0006616">
    <property type="term" value="P:SRP-dependent cotranslational protein targeting to membrane, translocation"/>
    <property type="evidence" value="ECO:0007669"/>
    <property type="project" value="TreeGrafter"/>
</dbReference>
<dbReference type="Pfam" id="PF22124">
    <property type="entry name" value="Glyco_hydro_95_cat"/>
    <property type="match status" value="1"/>
</dbReference>
<feature type="region of interest" description="Disordered" evidence="17">
    <location>
        <begin position="179"/>
        <end position="223"/>
    </location>
</feature>
<dbReference type="EC" id="3.6.5.4" evidence="15"/>
<dbReference type="SMART" id="SM00382">
    <property type="entry name" value="AAA"/>
    <property type="match status" value="1"/>
</dbReference>
<dbReference type="InterPro" id="IPR027417">
    <property type="entry name" value="P-loop_NTPase"/>
</dbReference>
<comment type="catalytic activity">
    <reaction evidence="16">
        <text>GTP + H2O = GDP + phosphate + H(+)</text>
        <dbReference type="Rhea" id="RHEA:19669"/>
        <dbReference type="ChEBI" id="CHEBI:15377"/>
        <dbReference type="ChEBI" id="CHEBI:15378"/>
        <dbReference type="ChEBI" id="CHEBI:37565"/>
        <dbReference type="ChEBI" id="CHEBI:43474"/>
        <dbReference type="ChEBI" id="CHEBI:58189"/>
        <dbReference type="EC" id="3.6.5.4"/>
    </reaction>
    <physiologicalReaction direction="left-to-right" evidence="16">
        <dbReference type="Rhea" id="RHEA:19670"/>
    </physiologicalReaction>
</comment>
<evidence type="ECO:0000256" key="4">
    <source>
        <dbReference type="ARBA" id="ARBA00022490"/>
    </source>
</evidence>
<keyword evidence="10" id="KW-0733">Signal recognition particle</keyword>
<feature type="compositionally biased region" description="Polar residues" evidence="17">
    <location>
        <begin position="136"/>
        <end position="149"/>
    </location>
</feature>
<dbReference type="InterPro" id="IPR042101">
    <property type="entry name" value="SRP54_N_sf"/>
</dbReference>
<dbReference type="PANTHER" id="PTHR11564">
    <property type="entry name" value="SIGNAL RECOGNITION PARTICLE 54K PROTEIN SRP54"/>
    <property type="match status" value="1"/>
</dbReference>
<keyword evidence="11" id="KW-0539">Nucleus</keyword>
<dbReference type="GO" id="GO:0003924">
    <property type="term" value="F:GTPase activity"/>
    <property type="evidence" value="ECO:0007669"/>
    <property type="project" value="InterPro"/>
</dbReference>
<evidence type="ECO:0000256" key="17">
    <source>
        <dbReference type="SAM" id="MobiDB-lite"/>
    </source>
</evidence>
<dbReference type="GO" id="GO:0008270">
    <property type="term" value="F:zinc ion binding"/>
    <property type="evidence" value="ECO:0007669"/>
    <property type="project" value="InterPro"/>
</dbReference>
<dbReference type="SUPFAM" id="SSF48208">
    <property type="entry name" value="Six-hairpin glycosidases"/>
    <property type="match status" value="1"/>
</dbReference>
<gene>
    <name evidence="19" type="ORF">MHUMG1_07584</name>
</gene>
<dbReference type="InterPro" id="IPR012341">
    <property type="entry name" value="6hp_glycosidase-like_sf"/>
</dbReference>
<evidence type="ECO:0000256" key="5">
    <source>
        <dbReference type="ARBA" id="ARBA00022741"/>
    </source>
</evidence>
<organism evidence="19 20">
    <name type="scientific">Metarhizium humberi</name>
    <dbReference type="NCBI Taxonomy" id="2596975"/>
    <lineage>
        <taxon>Eukaryota</taxon>
        <taxon>Fungi</taxon>
        <taxon>Dikarya</taxon>
        <taxon>Ascomycota</taxon>
        <taxon>Pezizomycotina</taxon>
        <taxon>Sordariomycetes</taxon>
        <taxon>Hypocreomycetidae</taxon>
        <taxon>Hypocreales</taxon>
        <taxon>Clavicipitaceae</taxon>
        <taxon>Metarhizium</taxon>
    </lineage>
</organism>
<evidence type="ECO:0000313" key="19">
    <source>
        <dbReference type="EMBL" id="KAH0594750.1"/>
    </source>
</evidence>
<dbReference type="InterPro" id="IPR006325">
    <property type="entry name" value="SRP54_euk"/>
</dbReference>
<dbReference type="InterPro" id="IPR000897">
    <property type="entry name" value="SRP54_GTPase_dom"/>
</dbReference>
<evidence type="ECO:0000256" key="16">
    <source>
        <dbReference type="ARBA" id="ARBA00048157"/>
    </source>
</evidence>
<dbReference type="FunFam" id="3.40.50.300:FF:000022">
    <property type="entry name" value="Signal recognition particle 54 kDa subunit"/>
    <property type="match status" value="1"/>
</dbReference>
<dbReference type="InterPro" id="IPR003593">
    <property type="entry name" value="AAA+_ATPase"/>
</dbReference>
<feature type="region of interest" description="Disordered" evidence="17">
    <location>
        <begin position="34"/>
        <end position="152"/>
    </location>
</feature>
<dbReference type="Gene3D" id="3.40.50.300">
    <property type="entry name" value="P-loop containing nucleotide triphosphate hydrolases"/>
    <property type="match status" value="1"/>
</dbReference>
<dbReference type="GO" id="GO:0030942">
    <property type="term" value="F:endoplasmic reticulum signal peptide binding"/>
    <property type="evidence" value="ECO:0007669"/>
    <property type="project" value="TreeGrafter"/>
</dbReference>
<evidence type="ECO:0000256" key="7">
    <source>
        <dbReference type="ARBA" id="ARBA00022824"/>
    </source>
</evidence>
<feature type="compositionally biased region" description="Polar residues" evidence="17">
    <location>
        <begin position="206"/>
        <end position="223"/>
    </location>
</feature>
<evidence type="ECO:0000256" key="12">
    <source>
        <dbReference type="ARBA" id="ARBA00023274"/>
    </source>
</evidence>
<evidence type="ECO:0000313" key="20">
    <source>
        <dbReference type="Proteomes" id="UP000764110"/>
    </source>
</evidence>
<keyword evidence="6" id="KW-0378">Hydrolase</keyword>
<reference evidence="19 20" key="1">
    <citation type="submission" date="2020-07" db="EMBL/GenBank/DDBJ databases">
        <title>Metarhizium humberi genome.</title>
        <authorList>
            <person name="Lysoe E."/>
        </authorList>
    </citation>
    <scope>NUCLEOTIDE SEQUENCE [LARGE SCALE GENOMIC DNA]</scope>
    <source>
        <strain evidence="19 20">ESALQ1638</strain>
    </source>
</reference>
<dbReference type="InterPro" id="IPR008928">
    <property type="entry name" value="6-hairpin_glycosidase_sf"/>
</dbReference>
<dbReference type="InterPro" id="IPR004125">
    <property type="entry name" value="Signal_recog_particle_SRP54_M"/>
</dbReference>
<feature type="domain" description="SRP54-type proteins GTP-binding" evidence="18">
    <location>
        <begin position="1816"/>
        <end position="1829"/>
    </location>
</feature>
<keyword evidence="8" id="KW-0694">RNA-binding</keyword>
<feature type="compositionally biased region" description="Polar residues" evidence="17">
    <location>
        <begin position="34"/>
        <end position="45"/>
    </location>
</feature>
<dbReference type="SMART" id="SM00962">
    <property type="entry name" value="SRP54"/>
    <property type="match status" value="1"/>
</dbReference>
<evidence type="ECO:0000256" key="15">
    <source>
        <dbReference type="ARBA" id="ARBA00035672"/>
    </source>
</evidence>
<evidence type="ECO:0000256" key="2">
    <source>
        <dbReference type="ARBA" id="ARBA00004496"/>
    </source>
</evidence>
<dbReference type="Pfam" id="PF02881">
    <property type="entry name" value="SRP54_N"/>
    <property type="match status" value="1"/>
</dbReference>
<evidence type="ECO:0000256" key="3">
    <source>
        <dbReference type="ARBA" id="ARBA00005450"/>
    </source>
</evidence>
<dbReference type="Gene3D" id="1.50.10.10">
    <property type="match status" value="1"/>
</dbReference>
<dbReference type="FunFam" id="1.20.120.140:FF:000001">
    <property type="entry name" value="Signal recognition particle GTPase"/>
    <property type="match status" value="1"/>
</dbReference>
<comment type="similarity">
    <text evidence="3">Belongs to the GTP-binding SRP family. SRP54 subfamily.</text>
</comment>
<feature type="compositionally biased region" description="Low complexity" evidence="17">
    <location>
        <begin position="59"/>
        <end position="70"/>
    </location>
</feature>
<dbReference type="Pfam" id="PF02978">
    <property type="entry name" value="SRP_SPB"/>
    <property type="match status" value="1"/>
</dbReference>
<dbReference type="Pfam" id="PF14498">
    <property type="entry name" value="Glyco_hyd_65N_2"/>
    <property type="match status" value="1"/>
</dbReference>
<proteinExistence type="inferred from homology"/>
<keyword evidence="4" id="KW-0963">Cytoplasm</keyword>
<dbReference type="CDD" id="cd17875">
    <property type="entry name" value="SRP54_G"/>
    <property type="match status" value="1"/>
</dbReference>
<dbReference type="GO" id="GO:0008312">
    <property type="term" value="F:7S RNA binding"/>
    <property type="evidence" value="ECO:0007669"/>
    <property type="project" value="InterPro"/>
</dbReference>
<dbReference type="HAMAP" id="MF_00306">
    <property type="entry name" value="SRP54"/>
    <property type="match status" value="1"/>
</dbReference>
<evidence type="ECO:0000256" key="6">
    <source>
        <dbReference type="ARBA" id="ARBA00022801"/>
    </source>
</evidence>
<protein>
    <recommendedName>
        <fullName evidence="13">Signal recognition particle subunit SRP54</fullName>
        <ecNumber evidence="15">3.6.5.4</ecNumber>
    </recommendedName>
    <alternativeName>
        <fullName evidence="14">Signal recognition particle 54 kDa protein homolog</fullName>
    </alternativeName>
</protein>